<name>A0A9W8MYB6_9AGAR</name>
<dbReference type="Gene3D" id="1.10.510.10">
    <property type="entry name" value="Transferase(Phosphotransferase) domain 1"/>
    <property type="match status" value="1"/>
</dbReference>
<dbReference type="InterPro" id="IPR000719">
    <property type="entry name" value="Prot_kinase_dom"/>
</dbReference>
<dbReference type="PROSITE" id="PS50011">
    <property type="entry name" value="PROTEIN_KINASE_DOM"/>
    <property type="match status" value="1"/>
</dbReference>
<comment type="caution">
    <text evidence="2">The sequence shown here is derived from an EMBL/GenBank/DDBJ whole genome shotgun (WGS) entry which is preliminary data.</text>
</comment>
<dbReference type="SUPFAM" id="SSF56112">
    <property type="entry name" value="Protein kinase-like (PK-like)"/>
    <property type="match status" value="1"/>
</dbReference>
<organism evidence="2 3">
    <name type="scientific">Agrocybe chaxingu</name>
    <dbReference type="NCBI Taxonomy" id="84603"/>
    <lineage>
        <taxon>Eukaryota</taxon>
        <taxon>Fungi</taxon>
        <taxon>Dikarya</taxon>
        <taxon>Basidiomycota</taxon>
        <taxon>Agaricomycotina</taxon>
        <taxon>Agaricomycetes</taxon>
        <taxon>Agaricomycetidae</taxon>
        <taxon>Agaricales</taxon>
        <taxon>Agaricineae</taxon>
        <taxon>Strophariaceae</taxon>
        <taxon>Agrocybe</taxon>
    </lineage>
</organism>
<keyword evidence="3" id="KW-1185">Reference proteome</keyword>
<dbReference type="InterPro" id="IPR011009">
    <property type="entry name" value="Kinase-like_dom_sf"/>
</dbReference>
<evidence type="ECO:0000313" key="3">
    <source>
        <dbReference type="Proteomes" id="UP001148786"/>
    </source>
</evidence>
<accession>A0A9W8MYB6</accession>
<dbReference type="EMBL" id="JANKHO010000249">
    <property type="protein sequence ID" value="KAJ3512549.1"/>
    <property type="molecule type" value="Genomic_DNA"/>
</dbReference>
<proteinExistence type="predicted"/>
<dbReference type="Proteomes" id="UP001148786">
    <property type="component" value="Unassembled WGS sequence"/>
</dbReference>
<dbReference type="GO" id="GO:0004672">
    <property type="term" value="F:protein kinase activity"/>
    <property type="evidence" value="ECO:0007669"/>
    <property type="project" value="InterPro"/>
</dbReference>
<sequence length="281" mass="32775">MTSSKDYSKLPVEEGGLSPGEKFWRKHYEWLQSKGYQLRPRFSPDWVPSWVSTKKYYMFCEDGPALMGLQFMHEHHVAHRDINGNNFMLHGVHLFPERYHFVHDVLKPDLSGRAPHLTRSERPTKYYITDFGISSRYESDTRTSALEPVIIGGDKSVPEFKDITIPQNPFRTDVYYAGNVIRQHFIEGHPKLTWIRGYYGFDFLKPLINDMVQEDPTKRPTMDEVVKRFDTIVKGLSGWKLRSRVVPRRGNVITDVGRSIAHWRRKVQFIIKGTPALPRPS</sequence>
<feature type="domain" description="Protein kinase" evidence="1">
    <location>
        <begin position="1"/>
        <end position="233"/>
    </location>
</feature>
<evidence type="ECO:0000259" key="1">
    <source>
        <dbReference type="PROSITE" id="PS50011"/>
    </source>
</evidence>
<protein>
    <recommendedName>
        <fullName evidence="1">Protein kinase domain-containing protein</fullName>
    </recommendedName>
</protein>
<dbReference type="OrthoDB" id="5987198at2759"/>
<evidence type="ECO:0000313" key="2">
    <source>
        <dbReference type="EMBL" id="KAJ3512549.1"/>
    </source>
</evidence>
<dbReference type="GO" id="GO:0005524">
    <property type="term" value="F:ATP binding"/>
    <property type="evidence" value="ECO:0007669"/>
    <property type="project" value="InterPro"/>
</dbReference>
<reference evidence="2" key="1">
    <citation type="submission" date="2022-07" db="EMBL/GenBank/DDBJ databases">
        <title>Genome Sequence of Agrocybe chaxingu.</title>
        <authorList>
            <person name="Buettner E."/>
        </authorList>
    </citation>
    <scope>NUCLEOTIDE SEQUENCE</scope>
    <source>
        <strain evidence="2">MP-N11</strain>
    </source>
</reference>
<dbReference type="AlphaFoldDB" id="A0A9W8MYB6"/>
<gene>
    <name evidence="2" type="ORF">NLJ89_g3451</name>
</gene>